<dbReference type="OrthoDB" id="2196192at2759"/>
<keyword evidence="1" id="KW-0175">Coiled coil</keyword>
<feature type="coiled-coil region" evidence="1">
    <location>
        <begin position="24"/>
        <end position="85"/>
    </location>
</feature>
<dbReference type="VEuPathDB" id="MicrosporidiaDB:VICG_02032"/>
<accession>L2GJ89</accession>
<dbReference type="InParanoid" id="L2GJ89"/>
<gene>
    <name evidence="3" type="ORF">VICG_02032</name>
</gene>
<evidence type="ECO:0000256" key="1">
    <source>
        <dbReference type="SAM" id="Coils"/>
    </source>
</evidence>
<evidence type="ECO:0000313" key="4">
    <source>
        <dbReference type="Proteomes" id="UP000011082"/>
    </source>
</evidence>
<dbReference type="RefSeq" id="XP_007605477.1">
    <property type="nucleotide sequence ID" value="XM_007605415.1"/>
</dbReference>
<reference evidence="4" key="1">
    <citation type="submission" date="2011-05" db="EMBL/GenBank/DDBJ databases">
        <title>The genome sequence of Vittaforma corneae strain ATCC 50505.</title>
        <authorList>
            <consortium name="The Broad Institute Genome Sequencing Platform"/>
            <person name="Cuomo C."/>
            <person name="Didier E."/>
            <person name="Bowers L."/>
            <person name="Young S.K."/>
            <person name="Zeng Q."/>
            <person name="Gargeya S."/>
            <person name="Fitzgerald M."/>
            <person name="Haas B."/>
            <person name="Abouelleil A."/>
            <person name="Alvarado L."/>
            <person name="Arachchi H.M."/>
            <person name="Berlin A."/>
            <person name="Chapman S.B."/>
            <person name="Gearin G."/>
            <person name="Goldberg J."/>
            <person name="Griggs A."/>
            <person name="Gujja S."/>
            <person name="Hansen M."/>
            <person name="Heiman D."/>
            <person name="Howarth C."/>
            <person name="Larimer J."/>
            <person name="Lui A."/>
            <person name="MacDonald P.J.P."/>
            <person name="McCowen C."/>
            <person name="Montmayeur A."/>
            <person name="Murphy C."/>
            <person name="Neiman D."/>
            <person name="Pearson M."/>
            <person name="Priest M."/>
            <person name="Roberts A."/>
            <person name="Saif S."/>
            <person name="Shea T."/>
            <person name="Sisk P."/>
            <person name="Stolte C."/>
            <person name="Sykes S."/>
            <person name="Wortman J."/>
            <person name="Nusbaum C."/>
            <person name="Birren B."/>
        </authorList>
    </citation>
    <scope>NUCLEOTIDE SEQUENCE [LARGE SCALE GENOMIC DNA]</scope>
    <source>
        <strain evidence="4">ATCC 50505</strain>
    </source>
</reference>
<keyword evidence="4" id="KW-1185">Reference proteome</keyword>
<dbReference type="OMA" id="MEMGENQ"/>
<protein>
    <submittedName>
        <fullName evidence="3">Uncharacterized protein</fullName>
    </submittedName>
</protein>
<dbReference type="Proteomes" id="UP000011082">
    <property type="component" value="Unassembled WGS sequence"/>
</dbReference>
<evidence type="ECO:0000256" key="2">
    <source>
        <dbReference type="SAM" id="MobiDB-lite"/>
    </source>
</evidence>
<sequence>MYENLIAFLLGRKTELTEEDLNDFMELLVKALNVEEEYETLEKQTVIENIVDSVAIKDQNERKIISSAIENILELEEESTDTEESEDIFADKSEDAVPLKMRKMKRGDFGRAKTEKDKRKSKKEAKANDGNKMEAEADKNNGSIVVDKKIEENQKKAKVNEEKEIKPSQIFVKDNIANATLNYPQFDFEIGELEENHQSGPEFSFRLDE</sequence>
<dbReference type="EMBL" id="JH370154">
    <property type="protein sequence ID" value="ELA40943.1"/>
    <property type="molecule type" value="Genomic_DNA"/>
</dbReference>
<feature type="region of interest" description="Disordered" evidence="2">
    <location>
        <begin position="103"/>
        <end position="149"/>
    </location>
</feature>
<feature type="compositionally biased region" description="Basic and acidic residues" evidence="2">
    <location>
        <begin position="106"/>
        <end position="139"/>
    </location>
</feature>
<organism evidence="3 4">
    <name type="scientific">Vittaforma corneae (strain ATCC 50505)</name>
    <name type="common">Microsporidian parasite</name>
    <name type="synonym">Nosema corneum</name>
    <dbReference type="NCBI Taxonomy" id="993615"/>
    <lineage>
        <taxon>Eukaryota</taxon>
        <taxon>Fungi</taxon>
        <taxon>Fungi incertae sedis</taxon>
        <taxon>Microsporidia</taxon>
        <taxon>Nosematidae</taxon>
        <taxon>Vittaforma</taxon>
    </lineage>
</organism>
<dbReference type="GeneID" id="19882742"/>
<evidence type="ECO:0000313" key="3">
    <source>
        <dbReference type="EMBL" id="ELA40943.1"/>
    </source>
</evidence>
<name>L2GJ89_VITCO</name>
<dbReference type="AlphaFoldDB" id="L2GJ89"/>
<proteinExistence type="predicted"/>
<dbReference type="HOGENOM" id="CLU_1219692_0_0_1"/>